<sequence>MKVIAAPGPVSYPIIAATMDIKDIDIEFSKEGIADVVLDSTVSLVKRNLNIDYVTIKGLSRVYPKIGYKIGMTRKGGAADVIFRAYIDISGKTVEIKYYNDMSSMMDALNGREIDTVVAPAMMSGGETLESYLGSVGVYVPGSCGAAVFNNSDDFIKAYNHGIDLIKNDPEKTADYILSKLPMKFPREFIIETMRNSELNVHKPDDYKKFSEIVRKYSE</sequence>
<dbReference type="EMBL" id="AE017261">
    <property type="protein sequence ID" value="AAT43494.1"/>
    <property type="molecule type" value="Genomic_DNA"/>
</dbReference>
<dbReference type="PaxDb" id="263820-PTO0909"/>
<evidence type="ECO:0000313" key="2">
    <source>
        <dbReference type="Proteomes" id="UP000000438"/>
    </source>
</evidence>
<dbReference type="Pfam" id="PF12916">
    <property type="entry name" value="DUF3834"/>
    <property type="match status" value="1"/>
</dbReference>
<dbReference type="PATRIC" id="fig|263820.9.peg.947"/>
<reference evidence="1 2" key="1">
    <citation type="journal article" date="2004" name="Proc. Natl. Acad. Sci. U.S.A.">
        <title>Genome sequence of Picrophilus torridus and its implications for life around pH 0.</title>
        <authorList>
            <person name="Futterer O."/>
            <person name="Angelov A."/>
            <person name="Liesegang H."/>
            <person name="Gottschalk G."/>
            <person name="Schleper C."/>
            <person name="Schepers B."/>
            <person name="Dock C."/>
            <person name="Antranikian G."/>
            <person name="Liebl W."/>
        </authorList>
    </citation>
    <scope>NUCLEOTIDE SEQUENCE [LARGE SCALE GENOMIC DNA]</scope>
    <source>
        <strain evidence="2">ATCC 700027 / DSM 9790 / JCM 10055 / NBRC 100828</strain>
    </source>
</reference>
<organism evidence="1 2">
    <name type="scientific">Picrophilus torridus (strain ATCC 700027 / DSM 9790 / JCM 10055 / NBRC 100828 / KAW 2/3)</name>
    <dbReference type="NCBI Taxonomy" id="1122961"/>
    <lineage>
        <taxon>Archaea</taxon>
        <taxon>Methanobacteriati</taxon>
        <taxon>Thermoplasmatota</taxon>
        <taxon>Thermoplasmata</taxon>
        <taxon>Thermoplasmatales</taxon>
        <taxon>Picrophilaceae</taxon>
        <taxon>Picrophilus</taxon>
    </lineage>
</organism>
<dbReference type="OrthoDB" id="56755at2157"/>
<dbReference type="InParanoid" id="Q6L0K8"/>
<dbReference type="GeneID" id="2844526"/>
<dbReference type="AlphaFoldDB" id="Q6L0K8"/>
<protein>
    <submittedName>
        <fullName evidence="1">Hypothetical archaeal protein</fullName>
    </submittedName>
</protein>
<dbReference type="InterPro" id="IPR024533">
    <property type="entry name" value="DUF3834"/>
</dbReference>
<name>Q6L0K8_PICTO</name>
<dbReference type="SUPFAM" id="SSF53850">
    <property type="entry name" value="Periplasmic binding protein-like II"/>
    <property type="match status" value="1"/>
</dbReference>
<proteinExistence type="predicted"/>
<dbReference type="Gene3D" id="3.40.190.200">
    <property type="match status" value="1"/>
</dbReference>
<dbReference type="KEGG" id="pto:PTO0909"/>
<gene>
    <name evidence="1" type="ordered locus">PTO0909</name>
</gene>
<dbReference type="RefSeq" id="WP_011177710.1">
    <property type="nucleotide sequence ID" value="NC_005877.1"/>
</dbReference>
<evidence type="ECO:0000313" key="1">
    <source>
        <dbReference type="EMBL" id="AAT43494.1"/>
    </source>
</evidence>
<accession>Q6L0K8</accession>
<dbReference type="eggNOG" id="arCOG03692">
    <property type="taxonomic scope" value="Archaea"/>
</dbReference>
<dbReference type="HOGENOM" id="CLU_1243094_0_0_2"/>
<dbReference type="STRING" id="263820.PTO0909"/>
<dbReference type="Proteomes" id="UP000000438">
    <property type="component" value="Chromosome"/>
</dbReference>